<comment type="caution">
    <text evidence="6">The sequence shown here is derived from an EMBL/GenBank/DDBJ whole genome shotgun (WGS) entry which is preliminary data.</text>
</comment>
<feature type="domain" description="FLYWCH-type" evidence="4">
    <location>
        <begin position="6"/>
        <end position="63"/>
    </location>
</feature>
<evidence type="ECO:0000256" key="3">
    <source>
        <dbReference type="ARBA" id="ARBA00022833"/>
    </source>
</evidence>
<dbReference type="PANTHER" id="PTHR47160:SF10">
    <property type="entry name" value="MULE TRANSPOSASE DOMAIN-CONTAINING PROTEIN"/>
    <property type="match status" value="1"/>
</dbReference>
<dbReference type="Gene3D" id="2.20.25.240">
    <property type="match status" value="1"/>
</dbReference>
<dbReference type="GO" id="GO:0008270">
    <property type="term" value="F:zinc ion binding"/>
    <property type="evidence" value="ECO:0007669"/>
    <property type="project" value="UniProtKB-KW"/>
</dbReference>
<dbReference type="InterPro" id="IPR018289">
    <property type="entry name" value="MULE_transposase_dom"/>
</dbReference>
<keyword evidence="2" id="KW-0863">Zinc-finger</keyword>
<dbReference type="AlphaFoldDB" id="A0AA38IU99"/>
<organism evidence="6 7">
    <name type="scientific">Zophobas morio</name>
    <dbReference type="NCBI Taxonomy" id="2755281"/>
    <lineage>
        <taxon>Eukaryota</taxon>
        <taxon>Metazoa</taxon>
        <taxon>Ecdysozoa</taxon>
        <taxon>Arthropoda</taxon>
        <taxon>Hexapoda</taxon>
        <taxon>Insecta</taxon>
        <taxon>Pterygota</taxon>
        <taxon>Neoptera</taxon>
        <taxon>Endopterygota</taxon>
        <taxon>Coleoptera</taxon>
        <taxon>Polyphaga</taxon>
        <taxon>Cucujiformia</taxon>
        <taxon>Tenebrionidae</taxon>
        <taxon>Zophobas</taxon>
    </lineage>
</organism>
<evidence type="ECO:0000313" key="7">
    <source>
        <dbReference type="Proteomes" id="UP001168821"/>
    </source>
</evidence>
<dbReference type="EMBL" id="JALNTZ010000002">
    <property type="protein sequence ID" value="KAJ3662275.1"/>
    <property type="molecule type" value="Genomic_DNA"/>
</dbReference>
<dbReference type="InterPro" id="IPR007588">
    <property type="entry name" value="Znf_FLYWCH"/>
</dbReference>
<evidence type="ECO:0000259" key="5">
    <source>
        <dbReference type="Pfam" id="PF10551"/>
    </source>
</evidence>
<sequence length="472" mass="55369">MSDHEFVKSQRGRNFLHKEGYIYVRDRITADTIYWKCEQYKSGCKGRVIEKGPLVKTKGSHDHACTPEKLETRKVLQAIRQKSRTSVEPPQAIISEATASTSEVTRTHLPSISSMKRTIRNIRIKENDFPSVPISRNELVLPEKFKLTPKGEKFLLFDSGADDDDEEEPRFLMFGTEENLRLLSISQYWFADGTFKTVPHFFHQLYTVHGKVGEIVVPLIYILLPNKQRVTYVRSLRHLKQCILSFGNVSLRKIVMTDFEVSLISVVKEVFPDAKHYGCFFHFKQCLYRKISNLGLKKKYDSGPEFQRKVKLLEALAFVLVNFVERSFNIILGQNILPVQMQNFVDYFEDTWIGKLERRTRNPPMFPYTMWSCYSNIIHEMPVTNNIVEGWNRGFLSQMRSEKPSVWSFLDSIQREQTTTELKITRERTGERMLKKKYKNLNTRLQNVCSEFHELYSDDEIEQYLRRISLII</sequence>
<gene>
    <name evidence="6" type="ORF">Zmor_006630</name>
</gene>
<dbReference type="Pfam" id="PF10551">
    <property type="entry name" value="MULE"/>
    <property type="match status" value="1"/>
</dbReference>
<dbReference type="PANTHER" id="PTHR47160">
    <property type="entry name" value="PUTATIVE-RELATED"/>
    <property type="match status" value="1"/>
</dbReference>
<evidence type="ECO:0000313" key="6">
    <source>
        <dbReference type="EMBL" id="KAJ3662275.1"/>
    </source>
</evidence>
<evidence type="ECO:0000256" key="2">
    <source>
        <dbReference type="ARBA" id="ARBA00022771"/>
    </source>
</evidence>
<keyword evidence="3" id="KW-0862">Zinc</keyword>
<dbReference type="Proteomes" id="UP001168821">
    <property type="component" value="Unassembled WGS sequence"/>
</dbReference>
<accession>A0AA38IU99</accession>
<protein>
    <recommendedName>
        <fullName evidence="8">FLYWCH-type domain-containing protein</fullName>
    </recommendedName>
</protein>
<keyword evidence="7" id="KW-1185">Reference proteome</keyword>
<reference evidence="6" key="1">
    <citation type="journal article" date="2023" name="G3 (Bethesda)">
        <title>Whole genome assemblies of Zophobas morio and Tenebrio molitor.</title>
        <authorList>
            <person name="Kaur S."/>
            <person name="Stinson S.A."/>
            <person name="diCenzo G.C."/>
        </authorList>
    </citation>
    <scope>NUCLEOTIDE SEQUENCE</scope>
    <source>
        <strain evidence="6">QUZm001</strain>
    </source>
</reference>
<evidence type="ECO:0000259" key="4">
    <source>
        <dbReference type="Pfam" id="PF04500"/>
    </source>
</evidence>
<keyword evidence="1" id="KW-0479">Metal-binding</keyword>
<name>A0AA38IU99_9CUCU</name>
<dbReference type="Pfam" id="PF04500">
    <property type="entry name" value="FLYWCH"/>
    <property type="match status" value="1"/>
</dbReference>
<evidence type="ECO:0000256" key="1">
    <source>
        <dbReference type="ARBA" id="ARBA00022723"/>
    </source>
</evidence>
<evidence type="ECO:0008006" key="8">
    <source>
        <dbReference type="Google" id="ProtNLM"/>
    </source>
</evidence>
<proteinExistence type="predicted"/>
<feature type="domain" description="MULE transposase" evidence="5">
    <location>
        <begin position="189"/>
        <end position="285"/>
    </location>
</feature>